<name>A0A5Q0QGW8_9SPHI</name>
<dbReference type="InterPro" id="IPR050482">
    <property type="entry name" value="Sensor_HK_TwoCompSys"/>
</dbReference>
<organism evidence="8 9">
    <name type="scientific">Sphingobacterium zhuxiongii</name>
    <dbReference type="NCBI Taxonomy" id="2662364"/>
    <lineage>
        <taxon>Bacteria</taxon>
        <taxon>Pseudomonadati</taxon>
        <taxon>Bacteroidota</taxon>
        <taxon>Sphingobacteriia</taxon>
        <taxon>Sphingobacteriales</taxon>
        <taxon>Sphingobacteriaceae</taxon>
        <taxon>Sphingobacterium</taxon>
    </lineage>
</organism>
<protein>
    <recommendedName>
        <fullName evidence="2">histidine kinase</fullName>
        <ecNumber evidence="2">2.7.13.3</ecNumber>
    </recommendedName>
</protein>
<accession>A0A5Q0QGW8</accession>
<feature type="domain" description="Histidine kinase/HSP90-like ATPase" evidence="7">
    <location>
        <begin position="182"/>
        <end position="241"/>
    </location>
</feature>
<dbReference type="AlphaFoldDB" id="A0A5Q0QGW8"/>
<reference evidence="8 9" key="1">
    <citation type="submission" date="2019-10" db="EMBL/GenBank/DDBJ databases">
        <authorList>
            <person name="Dong K."/>
        </authorList>
    </citation>
    <scope>NUCLEOTIDE SEQUENCE [LARGE SCALE GENOMIC DNA]</scope>
    <source>
        <strain evidence="9">dk4302</strain>
    </source>
</reference>
<keyword evidence="3" id="KW-0808">Transferase</keyword>
<evidence type="ECO:0000256" key="2">
    <source>
        <dbReference type="ARBA" id="ARBA00012438"/>
    </source>
</evidence>
<evidence type="ECO:0000313" key="8">
    <source>
        <dbReference type="EMBL" id="QGA26942.1"/>
    </source>
</evidence>
<keyword evidence="5" id="KW-0902">Two-component regulatory system</keyword>
<feature type="transmembrane region" description="Helical" evidence="6">
    <location>
        <begin position="29"/>
        <end position="52"/>
    </location>
</feature>
<dbReference type="EC" id="2.7.13.3" evidence="2"/>
<evidence type="ECO:0000259" key="7">
    <source>
        <dbReference type="Pfam" id="PF02518"/>
    </source>
</evidence>
<dbReference type="CDD" id="cd16917">
    <property type="entry name" value="HATPase_UhpB-NarQ-NarX-like"/>
    <property type="match status" value="1"/>
</dbReference>
<dbReference type="GO" id="GO:0004673">
    <property type="term" value="F:protein histidine kinase activity"/>
    <property type="evidence" value="ECO:0007669"/>
    <property type="project" value="UniProtKB-EC"/>
</dbReference>
<dbReference type="Gene3D" id="1.20.5.1930">
    <property type="match status" value="1"/>
</dbReference>
<sequence>MEFLFNFSHYLLRITDPAPVALWEKQETLALWFIAIIIFVGLLLSVSLFVIYKGIQSKFQQKLRDQRIKHEHEVDLREATLFNQEKERKRFAQDLHDAIIGKLTILRISIPLGISQEQMDSYLQDCIDSSRQLSHDLYPPLLNETELTDQLCSQINRYKLQFNIALTHDKRCAEDFHSAVKLHILRIVQELCTNTIKHAHATQIDFHLRLTSNGLCIKYSDNGLGMKDNSIKGIGLKSIHDRILQIGGLLKIRNVNKGFSCLIVLKK</sequence>
<dbReference type="PANTHER" id="PTHR24421">
    <property type="entry name" value="NITRATE/NITRITE SENSOR PROTEIN NARX-RELATED"/>
    <property type="match status" value="1"/>
</dbReference>
<dbReference type="KEGG" id="sphe:GFH32_11720"/>
<proteinExistence type="predicted"/>
<dbReference type="GO" id="GO:0000160">
    <property type="term" value="P:phosphorelay signal transduction system"/>
    <property type="evidence" value="ECO:0007669"/>
    <property type="project" value="UniProtKB-KW"/>
</dbReference>
<keyword evidence="9" id="KW-1185">Reference proteome</keyword>
<dbReference type="EMBL" id="CP045652">
    <property type="protein sequence ID" value="QGA26942.1"/>
    <property type="molecule type" value="Genomic_DNA"/>
</dbReference>
<evidence type="ECO:0000256" key="4">
    <source>
        <dbReference type="ARBA" id="ARBA00022777"/>
    </source>
</evidence>
<comment type="catalytic activity">
    <reaction evidence="1">
        <text>ATP + protein L-histidine = ADP + protein N-phospho-L-histidine.</text>
        <dbReference type="EC" id="2.7.13.3"/>
    </reaction>
</comment>
<dbReference type="Proteomes" id="UP000326921">
    <property type="component" value="Chromosome"/>
</dbReference>
<keyword evidence="6" id="KW-1133">Transmembrane helix</keyword>
<keyword evidence="6" id="KW-0812">Transmembrane</keyword>
<gene>
    <name evidence="8" type="ORF">GFH32_11720</name>
</gene>
<keyword evidence="6" id="KW-0472">Membrane</keyword>
<dbReference type="InterPro" id="IPR036890">
    <property type="entry name" value="HATPase_C_sf"/>
</dbReference>
<dbReference type="Gene3D" id="3.30.565.10">
    <property type="entry name" value="Histidine kinase-like ATPase, C-terminal domain"/>
    <property type="match status" value="1"/>
</dbReference>
<evidence type="ECO:0000256" key="5">
    <source>
        <dbReference type="ARBA" id="ARBA00023012"/>
    </source>
</evidence>
<dbReference type="PANTHER" id="PTHR24421:SF10">
    <property type="entry name" value="NITRATE_NITRITE SENSOR PROTEIN NARQ"/>
    <property type="match status" value="1"/>
</dbReference>
<dbReference type="InterPro" id="IPR003594">
    <property type="entry name" value="HATPase_dom"/>
</dbReference>
<evidence type="ECO:0000256" key="1">
    <source>
        <dbReference type="ARBA" id="ARBA00000085"/>
    </source>
</evidence>
<evidence type="ECO:0000313" key="9">
    <source>
        <dbReference type="Proteomes" id="UP000326921"/>
    </source>
</evidence>
<dbReference type="Pfam" id="PF02518">
    <property type="entry name" value="HATPase_c"/>
    <property type="match status" value="1"/>
</dbReference>
<evidence type="ECO:0000256" key="6">
    <source>
        <dbReference type="SAM" id="Phobius"/>
    </source>
</evidence>
<dbReference type="SUPFAM" id="SSF55874">
    <property type="entry name" value="ATPase domain of HSP90 chaperone/DNA topoisomerase II/histidine kinase"/>
    <property type="match status" value="1"/>
</dbReference>
<evidence type="ECO:0000256" key="3">
    <source>
        <dbReference type="ARBA" id="ARBA00022679"/>
    </source>
</evidence>
<keyword evidence="4" id="KW-0418">Kinase</keyword>